<comment type="caution">
    <text evidence="7">The sequence shown here is derived from an EMBL/GenBank/DDBJ whole genome shotgun (WGS) entry which is preliminary data.</text>
</comment>
<dbReference type="AlphaFoldDB" id="A0A8J7C566"/>
<evidence type="ECO:0000256" key="1">
    <source>
        <dbReference type="ARBA" id="ARBA00004141"/>
    </source>
</evidence>
<dbReference type="RefSeq" id="WP_190827475.1">
    <property type="nucleotide sequence ID" value="NZ_CAWPPI010000042.1"/>
</dbReference>
<comment type="subcellular location">
    <subcellularLocation>
        <location evidence="1">Membrane</location>
        <topology evidence="1">Multi-pass membrane protein</topology>
    </subcellularLocation>
</comment>
<comment type="similarity">
    <text evidence="2">Belongs to the autoinducer-2 exporter (AI-2E) (TC 2.A.86) family.</text>
</comment>
<evidence type="ECO:0000313" key="8">
    <source>
        <dbReference type="Proteomes" id="UP000629098"/>
    </source>
</evidence>
<dbReference type="GO" id="GO:0016020">
    <property type="term" value="C:membrane"/>
    <property type="evidence" value="ECO:0007669"/>
    <property type="project" value="UniProtKB-SubCell"/>
</dbReference>
<keyword evidence="5 6" id="KW-0472">Membrane</keyword>
<feature type="transmembrane region" description="Helical" evidence="6">
    <location>
        <begin position="12"/>
        <end position="30"/>
    </location>
</feature>
<feature type="transmembrane region" description="Helical" evidence="6">
    <location>
        <begin position="209"/>
        <end position="231"/>
    </location>
</feature>
<feature type="transmembrane region" description="Helical" evidence="6">
    <location>
        <begin position="36"/>
        <end position="55"/>
    </location>
</feature>
<keyword evidence="4 6" id="KW-1133">Transmembrane helix</keyword>
<evidence type="ECO:0000256" key="3">
    <source>
        <dbReference type="ARBA" id="ARBA00022692"/>
    </source>
</evidence>
<evidence type="ECO:0000256" key="4">
    <source>
        <dbReference type="ARBA" id="ARBA00022989"/>
    </source>
</evidence>
<organism evidence="7 8">
    <name type="scientific">Iningainema tapete BLCC-T55</name>
    <dbReference type="NCBI Taxonomy" id="2748662"/>
    <lineage>
        <taxon>Bacteria</taxon>
        <taxon>Bacillati</taxon>
        <taxon>Cyanobacteriota</taxon>
        <taxon>Cyanophyceae</taxon>
        <taxon>Nostocales</taxon>
        <taxon>Scytonemataceae</taxon>
        <taxon>Iningainema tapete</taxon>
    </lineage>
</organism>
<dbReference type="GO" id="GO:0055085">
    <property type="term" value="P:transmembrane transport"/>
    <property type="evidence" value="ECO:0007669"/>
    <property type="project" value="TreeGrafter"/>
</dbReference>
<name>A0A8J7C566_9CYAN</name>
<feature type="transmembrane region" description="Helical" evidence="6">
    <location>
        <begin position="151"/>
        <end position="178"/>
    </location>
</feature>
<gene>
    <name evidence="7" type="ORF">ICL16_11325</name>
</gene>
<dbReference type="PANTHER" id="PTHR21716">
    <property type="entry name" value="TRANSMEMBRANE PROTEIN"/>
    <property type="match status" value="1"/>
</dbReference>
<sequence>MISIQKLPRWFNLGLTFPIIFINGWLIFLLCQYLQPIVSILLTASLIAFLLDYPIMLLEQRGMKRGWAVGLVLLLALMLLGVLGLILGPLVFQQLVEFGNHLPTWIEEARLELQALDKQTLLQYLPVDLSGITTELTNQLSSTLQSLTGQIISITLNTINSALNLLLTLVLTIFLVLYGKNLWDEIVSWLPSAWNTLIQASLKQSFQNYFAAQAITASILSVTLLIAFLVLQVPFALLFAFLIGVASLIPFGGVVSITLVSSLIVFQDVWLGIKVVTAAVILGQINETVVAPRLIGGITGLNPVVVVVSLLVGAKFGGVLGLLVAVPTTSFIKKTADTLRCSDWKDEIS</sequence>
<dbReference type="EMBL" id="JACXAE010000042">
    <property type="protein sequence ID" value="MBD2772649.1"/>
    <property type="molecule type" value="Genomic_DNA"/>
</dbReference>
<feature type="transmembrane region" description="Helical" evidence="6">
    <location>
        <begin position="305"/>
        <end position="326"/>
    </location>
</feature>
<keyword evidence="8" id="KW-1185">Reference proteome</keyword>
<dbReference type="Proteomes" id="UP000629098">
    <property type="component" value="Unassembled WGS sequence"/>
</dbReference>
<feature type="transmembrane region" description="Helical" evidence="6">
    <location>
        <begin position="67"/>
        <end position="92"/>
    </location>
</feature>
<evidence type="ECO:0000313" key="7">
    <source>
        <dbReference type="EMBL" id="MBD2772649.1"/>
    </source>
</evidence>
<accession>A0A8J7C566</accession>
<dbReference type="Pfam" id="PF01594">
    <property type="entry name" value="AI-2E_transport"/>
    <property type="match status" value="1"/>
</dbReference>
<evidence type="ECO:0000256" key="6">
    <source>
        <dbReference type="SAM" id="Phobius"/>
    </source>
</evidence>
<dbReference type="InterPro" id="IPR002549">
    <property type="entry name" value="AI-2E-like"/>
</dbReference>
<protein>
    <submittedName>
        <fullName evidence="7">AI-2E family transporter</fullName>
    </submittedName>
</protein>
<evidence type="ECO:0000256" key="2">
    <source>
        <dbReference type="ARBA" id="ARBA00009773"/>
    </source>
</evidence>
<reference evidence="7" key="1">
    <citation type="submission" date="2020-09" db="EMBL/GenBank/DDBJ databases">
        <title>Iningainema tapete sp. nov. (Scytonemataceae, Cyanobacteria) from greenhouses in central Florida (USA) produces two types of nodularin with biosynthetic potential for microcystin-LR and anabaenopeptins.</title>
        <authorList>
            <person name="Berthold D.E."/>
            <person name="Lefler F.W."/>
            <person name="Huang I.-S."/>
            <person name="Abdulla H."/>
            <person name="Zimba P.V."/>
            <person name="Laughinghouse H.D. IV."/>
        </authorList>
    </citation>
    <scope>NUCLEOTIDE SEQUENCE</scope>
    <source>
        <strain evidence="7">BLCCT55</strain>
    </source>
</reference>
<feature type="transmembrane region" description="Helical" evidence="6">
    <location>
        <begin position="237"/>
        <end position="257"/>
    </location>
</feature>
<keyword evidence="3 6" id="KW-0812">Transmembrane</keyword>
<proteinExistence type="inferred from homology"/>
<dbReference type="PANTHER" id="PTHR21716:SF66">
    <property type="entry name" value="TRANSPORT PROTEIN SLL0063-RELATED"/>
    <property type="match status" value="1"/>
</dbReference>
<evidence type="ECO:0000256" key="5">
    <source>
        <dbReference type="ARBA" id="ARBA00023136"/>
    </source>
</evidence>